<dbReference type="STRING" id="796925.A0A137PE85"/>
<feature type="chain" id="PRO_5007294783" evidence="2">
    <location>
        <begin position="19"/>
        <end position="203"/>
    </location>
</feature>
<proteinExistence type="predicted"/>
<accession>A0A137PE85</accession>
<feature type="region of interest" description="Disordered" evidence="1">
    <location>
        <begin position="71"/>
        <end position="186"/>
    </location>
</feature>
<feature type="compositionally biased region" description="Low complexity" evidence="1">
    <location>
        <begin position="76"/>
        <end position="184"/>
    </location>
</feature>
<dbReference type="Proteomes" id="UP000070444">
    <property type="component" value="Unassembled WGS sequence"/>
</dbReference>
<gene>
    <name evidence="3" type="ORF">CONCODRAFT_15646</name>
</gene>
<organism evidence="3 4">
    <name type="scientific">Conidiobolus coronatus (strain ATCC 28846 / CBS 209.66 / NRRL 28638)</name>
    <name type="common">Delacroixia coronata</name>
    <dbReference type="NCBI Taxonomy" id="796925"/>
    <lineage>
        <taxon>Eukaryota</taxon>
        <taxon>Fungi</taxon>
        <taxon>Fungi incertae sedis</taxon>
        <taxon>Zoopagomycota</taxon>
        <taxon>Entomophthoromycotina</taxon>
        <taxon>Entomophthoromycetes</taxon>
        <taxon>Entomophthorales</taxon>
        <taxon>Ancylistaceae</taxon>
        <taxon>Conidiobolus</taxon>
    </lineage>
</organism>
<keyword evidence="4" id="KW-1185">Reference proteome</keyword>
<keyword evidence="2" id="KW-0732">Signal</keyword>
<evidence type="ECO:0000313" key="3">
    <source>
        <dbReference type="EMBL" id="KXN73324.1"/>
    </source>
</evidence>
<dbReference type="EMBL" id="KQ964439">
    <property type="protein sequence ID" value="KXN73324.1"/>
    <property type="molecule type" value="Genomic_DNA"/>
</dbReference>
<evidence type="ECO:0000256" key="1">
    <source>
        <dbReference type="SAM" id="MobiDB-lite"/>
    </source>
</evidence>
<evidence type="ECO:0000256" key="2">
    <source>
        <dbReference type="SAM" id="SignalP"/>
    </source>
</evidence>
<dbReference type="AlphaFoldDB" id="A0A137PE85"/>
<feature type="signal peptide" evidence="2">
    <location>
        <begin position="1"/>
        <end position="18"/>
    </location>
</feature>
<sequence>MQLINLITSAVSLSLISAQANFPNVLQSCQTMGYCNNGNDDQCNACQLNLGYINQAYNQANGFQQGQSGYVEPQIPTASPVAPTTVATSAPQTSQDNNTTANPSATTSGDQPSATQSSDASQSQTTTDASQTQTTSSDQSQQTTTSVDPNATTTTNSASQTTATSTTSSKNSSSSTTAAGNNANKLGGSIVLGAVGLLASFLY</sequence>
<reference evidence="3 4" key="1">
    <citation type="journal article" date="2015" name="Genome Biol. Evol.">
        <title>Phylogenomic analyses indicate that early fungi evolved digesting cell walls of algal ancestors of land plants.</title>
        <authorList>
            <person name="Chang Y."/>
            <person name="Wang S."/>
            <person name="Sekimoto S."/>
            <person name="Aerts A.L."/>
            <person name="Choi C."/>
            <person name="Clum A."/>
            <person name="LaButti K.M."/>
            <person name="Lindquist E.A."/>
            <person name="Yee Ngan C."/>
            <person name="Ohm R.A."/>
            <person name="Salamov A.A."/>
            <person name="Grigoriev I.V."/>
            <person name="Spatafora J.W."/>
            <person name="Berbee M.L."/>
        </authorList>
    </citation>
    <scope>NUCLEOTIDE SEQUENCE [LARGE SCALE GENOMIC DNA]</scope>
    <source>
        <strain evidence="3 4">NRRL 28638</strain>
    </source>
</reference>
<evidence type="ECO:0000313" key="4">
    <source>
        <dbReference type="Proteomes" id="UP000070444"/>
    </source>
</evidence>
<name>A0A137PE85_CONC2</name>
<protein>
    <submittedName>
        <fullName evidence="3">Uncharacterized protein</fullName>
    </submittedName>
</protein>